<dbReference type="GO" id="GO:0008270">
    <property type="term" value="F:zinc ion binding"/>
    <property type="evidence" value="ECO:0007669"/>
    <property type="project" value="UniProtKB-KW"/>
</dbReference>
<dbReference type="OrthoDB" id="2655948at2759"/>
<evidence type="ECO:0000256" key="4">
    <source>
        <dbReference type="PROSITE-ProRule" id="PRU00175"/>
    </source>
</evidence>
<evidence type="ECO:0000256" key="2">
    <source>
        <dbReference type="ARBA" id="ARBA00022771"/>
    </source>
</evidence>
<gene>
    <name evidence="7" type="ORF">EV702DRAFT_1203775</name>
</gene>
<dbReference type="SUPFAM" id="SSF57850">
    <property type="entry name" value="RING/U-box"/>
    <property type="match status" value="1"/>
</dbReference>
<keyword evidence="8" id="KW-1185">Reference proteome</keyword>
<feature type="compositionally biased region" description="Low complexity" evidence="5">
    <location>
        <begin position="38"/>
        <end position="49"/>
    </location>
</feature>
<comment type="caution">
    <text evidence="7">The sequence shown here is derived from an EMBL/GenBank/DDBJ whole genome shotgun (WGS) entry which is preliminary data.</text>
</comment>
<keyword evidence="2 4" id="KW-0863">Zinc-finger</keyword>
<dbReference type="Gene3D" id="3.30.40.10">
    <property type="entry name" value="Zinc/RING finger domain, C3HC4 (zinc finger)"/>
    <property type="match status" value="1"/>
</dbReference>
<name>A0A9P6ZI49_9AGAM</name>
<feature type="domain" description="RING-type" evidence="6">
    <location>
        <begin position="131"/>
        <end position="167"/>
    </location>
</feature>
<dbReference type="Pfam" id="PF00097">
    <property type="entry name" value="zf-C3HC4"/>
    <property type="match status" value="1"/>
</dbReference>
<evidence type="ECO:0000256" key="5">
    <source>
        <dbReference type="SAM" id="MobiDB-lite"/>
    </source>
</evidence>
<evidence type="ECO:0000313" key="7">
    <source>
        <dbReference type="EMBL" id="KAG1767298.1"/>
    </source>
</evidence>
<evidence type="ECO:0000256" key="3">
    <source>
        <dbReference type="ARBA" id="ARBA00022833"/>
    </source>
</evidence>
<sequence>MPPSRSESSDHQKHVKKPYNLRSSPSKSESSLPDACRSSPILSPLSMSSNDSDELSSLHLEIRTTCKSVSKVEALLSNNIKQLRKASTICDKSVISDVVQTVQELAKTRRERDDITALNQDIWAADEALQCPVCHDVIDKPFTVVECRHTCCYNCLVTWFHQCIRNRLHYHKEKVTEKFKNHLEPFTKVEIQTLCDGRDSILPGRYYECPMCRVFISDAPIEIPVFRDVVGAIAEVLDPDVHLADQMKPADPTAPWVVFF</sequence>
<dbReference type="InterPro" id="IPR013083">
    <property type="entry name" value="Znf_RING/FYVE/PHD"/>
</dbReference>
<accession>A0A9P6ZI49</accession>
<dbReference type="InterPro" id="IPR001841">
    <property type="entry name" value="Znf_RING"/>
</dbReference>
<dbReference type="InterPro" id="IPR018957">
    <property type="entry name" value="Znf_C3HC4_RING-type"/>
</dbReference>
<evidence type="ECO:0000313" key="8">
    <source>
        <dbReference type="Proteomes" id="UP000714275"/>
    </source>
</evidence>
<dbReference type="EMBL" id="JABBWD010000088">
    <property type="protein sequence ID" value="KAG1767298.1"/>
    <property type="molecule type" value="Genomic_DNA"/>
</dbReference>
<organism evidence="7 8">
    <name type="scientific">Suillus placidus</name>
    <dbReference type="NCBI Taxonomy" id="48579"/>
    <lineage>
        <taxon>Eukaryota</taxon>
        <taxon>Fungi</taxon>
        <taxon>Dikarya</taxon>
        <taxon>Basidiomycota</taxon>
        <taxon>Agaricomycotina</taxon>
        <taxon>Agaricomycetes</taxon>
        <taxon>Agaricomycetidae</taxon>
        <taxon>Boletales</taxon>
        <taxon>Suillineae</taxon>
        <taxon>Suillaceae</taxon>
        <taxon>Suillus</taxon>
    </lineage>
</organism>
<dbReference type="PROSITE" id="PS50089">
    <property type="entry name" value="ZF_RING_2"/>
    <property type="match status" value="1"/>
</dbReference>
<keyword evidence="1" id="KW-0479">Metal-binding</keyword>
<dbReference type="AlphaFoldDB" id="A0A9P6ZI49"/>
<proteinExistence type="predicted"/>
<reference evidence="7" key="1">
    <citation type="journal article" date="2020" name="New Phytol.">
        <title>Comparative genomics reveals dynamic genome evolution in host specialist ectomycorrhizal fungi.</title>
        <authorList>
            <person name="Lofgren L.A."/>
            <person name="Nguyen N.H."/>
            <person name="Vilgalys R."/>
            <person name="Ruytinx J."/>
            <person name="Liao H.L."/>
            <person name="Branco S."/>
            <person name="Kuo A."/>
            <person name="LaButti K."/>
            <person name="Lipzen A."/>
            <person name="Andreopoulos W."/>
            <person name="Pangilinan J."/>
            <person name="Riley R."/>
            <person name="Hundley H."/>
            <person name="Na H."/>
            <person name="Barry K."/>
            <person name="Grigoriev I.V."/>
            <person name="Stajich J.E."/>
            <person name="Kennedy P.G."/>
        </authorList>
    </citation>
    <scope>NUCLEOTIDE SEQUENCE</scope>
    <source>
        <strain evidence="7">DOB743</strain>
    </source>
</reference>
<evidence type="ECO:0000256" key="1">
    <source>
        <dbReference type="ARBA" id="ARBA00022723"/>
    </source>
</evidence>
<keyword evidence="3" id="KW-0862">Zinc</keyword>
<protein>
    <recommendedName>
        <fullName evidence="6">RING-type domain-containing protein</fullName>
    </recommendedName>
</protein>
<dbReference type="Proteomes" id="UP000714275">
    <property type="component" value="Unassembled WGS sequence"/>
</dbReference>
<evidence type="ECO:0000259" key="6">
    <source>
        <dbReference type="PROSITE" id="PS50089"/>
    </source>
</evidence>
<feature type="region of interest" description="Disordered" evidence="5">
    <location>
        <begin position="1"/>
        <end position="49"/>
    </location>
</feature>